<dbReference type="AlphaFoldDB" id="A0A940X2F3"/>
<dbReference type="Gene3D" id="2.60.120.1140">
    <property type="entry name" value="Protein of unknown function DUF192"/>
    <property type="match status" value="1"/>
</dbReference>
<reference evidence="1" key="1">
    <citation type="journal article" date="2016" name="Int. J. Syst. Evol. Microbiol.">
        <title>Pseudoxanthomonas helianthi sp. nov., isolated from roots of Jerusalem artichoke (Helianthus tuberosus).</title>
        <authorList>
            <person name="Kittiwongwattana C."/>
            <person name="Thawai C."/>
        </authorList>
    </citation>
    <scope>NUCLEOTIDE SEQUENCE</scope>
    <source>
        <strain evidence="1">110414</strain>
    </source>
</reference>
<accession>A0A940X2F3</accession>
<dbReference type="Pfam" id="PF02643">
    <property type="entry name" value="DUF192"/>
    <property type="match status" value="1"/>
</dbReference>
<dbReference type="InterPro" id="IPR038695">
    <property type="entry name" value="Saro_0823-like_sf"/>
</dbReference>
<dbReference type="Proteomes" id="UP000673447">
    <property type="component" value="Unassembled WGS sequence"/>
</dbReference>
<comment type="caution">
    <text evidence="1">The sequence shown here is derived from an EMBL/GenBank/DDBJ whole genome shotgun (WGS) entry which is preliminary data.</text>
</comment>
<dbReference type="RefSeq" id="WP_210535702.1">
    <property type="nucleotide sequence ID" value="NZ_JAGKTC010000001.1"/>
</dbReference>
<evidence type="ECO:0000313" key="2">
    <source>
        <dbReference type="Proteomes" id="UP000673447"/>
    </source>
</evidence>
<keyword evidence="2" id="KW-1185">Reference proteome</keyword>
<dbReference type="EMBL" id="JAGKTC010000001">
    <property type="protein sequence ID" value="MBP3983887.1"/>
    <property type="molecule type" value="Genomic_DNA"/>
</dbReference>
<protein>
    <submittedName>
        <fullName evidence="1">DUF192 domain-containing protein</fullName>
    </submittedName>
</protein>
<organism evidence="1 2">
    <name type="scientific">Pseudoxanthomonas helianthi</name>
    <dbReference type="NCBI Taxonomy" id="1453541"/>
    <lineage>
        <taxon>Bacteria</taxon>
        <taxon>Pseudomonadati</taxon>
        <taxon>Pseudomonadota</taxon>
        <taxon>Gammaproteobacteria</taxon>
        <taxon>Lysobacterales</taxon>
        <taxon>Lysobacteraceae</taxon>
        <taxon>Pseudoxanthomonas</taxon>
    </lineage>
</organism>
<evidence type="ECO:0000313" key="1">
    <source>
        <dbReference type="EMBL" id="MBP3983887.1"/>
    </source>
</evidence>
<gene>
    <name evidence="1" type="ORF">J5837_05545</name>
</gene>
<sequence>MRTGSIQRGNKPAIEQVWMADRWWQRLRGLLLRAPLARDGSQALVIKPCASVHTLGMTYPLDLVFLDARQRVCGVRRHVAPWRAAACRGAQTVVELHGGALDALQPEIGETWTWRPA</sequence>
<name>A0A940X2F3_9GAMM</name>
<dbReference type="InterPro" id="IPR003795">
    <property type="entry name" value="DUF192"/>
</dbReference>
<proteinExistence type="predicted"/>
<reference evidence="1" key="2">
    <citation type="submission" date="2021-03" db="EMBL/GenBank/DDBJ databases">
        <authorList>
            <person name="Cao W."/>
        </authorList>
    </citation>
    <scope>NUCLEOTIDE SEQUENCE</scope>
    <source>
        <strain evidence="1">110414</strain>
    </source>
</reference>